<feature type="transmembrane region" description="Helical" evidence="1">
    <location>
        <begin position="613"/>
        <end position="632"/>
    </location>
</feature>
<keyword evidence="1" id="KW-0472">Membrane</keyword>
<protein>
    <recommendedName>
        <fullName evidence="6">LytTR family transcriptional regulator</fullName>
    </recommendedName>
</protein>
<feature type="transmembrane region" description="Helical" evidence="1">
    <location>
        <begin position="6"/>
        <end position="26"/>
    </location>
</feature>
<dbReference type="OrthoDB" id="9773014at2"/>
<dbReference type="PANTHER" id="PTHR37464:SF1">
    <property type="entry name" value="BLL2463 PROTEIN"/>
    <property type="match status" value="1"/>
</dbReference>
<evidence type="ECO:0000313" key="4">
    <source>
        <dbReference type="EMBL" id="PJK31489.1"/>
    </source>
</evidence>
<sequence length="911" mass="98662">MLSAFAFGQPWILLGLLSLPVIWWLLRATPPAPQRISFPPARLIFEMARREETPARTPWWLLLLRLLIAALIVAGLARPVLNPGAEFASSGPVVLIVDDGWAAAQSWRARVQTMVDIANRARRQERPVILLRTTPDPDAVAPRAAFMSATEAQGIIQGMEPRSWRPDHAAAAAALEGLSLEGAANLYWLSNGLEGADARALIEAARRIGTLTVIERPAGESVTLVRSVEGAGAQVEVRLERDIDTTAETAMVRMAAEDGRILMRRPVAFEPGMRQTSLTETLPVEALNQIARVEIEGRQSAGSLALLGDGLKRYRAGLAGTREPERAQPLLSDLYYLERALAPFAEIREGEIARLLDEPLSMLVLADVGQLVELDRLRVADWIEKGGVLVRFAGPRLAEQSDDLLPVAIRQGGRNLQGAMSWSEPAKLAPFPESSPFRGLPVPNDVSVRRQVLAEPTVDLPEKTWARLEDGTPLVTAEARGKGWLILVHTSANTAWSNLSLSGLFVEMLRRMSALSTGIDVEAEDRMLAPQTVLDGFGRSARPGPTVRPLNQAAVAETPIGPRHPPGLYGEDAAALAFNVGDRAAQPVRLGDLPAGVLRGEIGGDPERDLGPWLLALALALLLADFVIALWLRGHHRFSRRSATASALLCAALTAGLVLAPATGHAQQAGEVDRSVVEDALDMRLAYVVTGDDRVDRMSAAGMFGLNEILRARTSVEPVEAAALDIERDELIFYPVVYWPMTESQPALSDRAVQKLDSYLRTGGLVLFDTRDDGSPIGRGSDAGPGTMRLRQLLSRIDVGPLKSVDEDHVLGRSFYLMDVFPGRYSGGRVWVENLDSSANDGVSPLVIGGADWAAAWAMDDSGRPVAMLHGGGDQREMSFRFGVNLVMYALTGNYKADQVHLPAILERLGQ</sequence>
<evidence type="ECO:0000259" key="2">
    <source>
        <dbReference type="Pfam" id="PF07584"/>
    </source>
</evidence>
<feature type="domain" description="Aerotolerance regulator N-terminal" evidence="2">
    <location>
        <begin position="5"/>
        <end position="79"/>
    </location>
</feature>
<evidence type="ECO:0008006" key="6">
    <source>
        <dbReference type="Google" id="ProtNLM"/>
    </source>
</evidence>
<reference evidence="4 5" key="1">
    <citation type="submission" date="2017-11" db="EMBL/GenBank/DDBJ databases">
        <title>Draft genome sequence of Rhizobiales bacterium SY3-13.</title>
        <authorList>
            <person name="Sun C."/>
        </authorList>
    </citation>
    <scope>NUCLEOTIDE SEQUENCE [LARGE SCALE GENOMIC DNA]</scope>
    <source>
        <strain evidence="4 5">SY3-13</strain>
    </source>
</reference>
<organism evidence="4 5">
    <name type="scientific">Minwuia thermotolerans</name>
    <dbReference type="NCBI Taxonomy" id="2056226"/>
    <lineage>
        <taxon>Bacteria</taxon>
        <taxon>Pseudomonadati</taxon>
        <taxon>Pseudomonadota</taxon>
        <taxon>Alphaproteobacteria</taxon>
        <taxon>Minwuiales</taxon>
        <taxon>Minwuiaceae</taxon>
        <taxon>Minwuia</taxon>
    </lineage>
</organism>
<keyword evidence="5" id="KW-1185">Reference proteome</keyword>
<dbReference type="InterPro" id="IPR011933">
    <property type="entry name" value="Double_TM_dom"/>
</dbReference>
<evidence type="ECO:0000313" key="5">
    <source>
        <dbReference type="Proteomes" id="UP000229498"/>
    </source>
</evidence>
<evidence type="ECO:0000259" key="3">
    <source>
        <dbReference type="Pfam" id="PF13709"/>
    </source>
</evidence>
<dbReference type="PANTHER" id="PTHR37464">
    <property type="entry name" value="BLL2463 PROTEIN"/>
    <property type="match status" value="1"/>
</dbReference>
<dbReference type="CDD" id="cd03143">
    <property type="entry name" value="A4_beta-galactosidase_middle_domain"/>
    <property type="match status" value="1"/>
</dbReference>
<dbReference type="AlphaFoldDB" id="A0A2M9G6Y7"/>
<accession>A0A2M9G6Y7</accession>
<dbReference type="EMBL" id="PHIG01000005">
    <property type="protein sequence ID" value="PJK31489.1"/>
    <property type="molecule type" value="Genomic_DNA"/>
</dbReference>
<keyword evidence="1" id="KW-0812">Transmembrane</keyword>
<keyword evidence="1" id="KW-1133">Transmembrane helix</keyword>
<feature type="domain" description="DUF4159" evidence="3">
    <location>
        <begin position="684"/>
        <end position="891"/>
    </location>
</feature>
<dbReference type="NCBIfam" id="TIGR02226">
    <property type="entry name" value="two_anch"/>
    <property type="match status" value="1"/>
</dbReference>
<dbReference type="Pfam" id="PF07584">
    <property type="entry name" value="BatA"/>
    <property type="match status" value="1"/>
</dbReference>
<gene>
    <name evidence="4" type="ORF">CVT23_01515</name>
</gene>
<dbReference type="InterPro" id="IPR024163">
    <property type="entry name" value="Aerotolerance_reg_N"/>
</dbReference>
<dbReference type="Proteomes" id="UP000229498">
    <property type="component" value="Unassembled WGS sequence"/>
</dbReference>
<feature type="transmembrane region" description="Helical" evidence="1">
    <location>
        <begin position="644"/>
        <end position="664"/>
    </location>
</feature>
<feature type="transmembrane region" description="Helical" evidence="1">
    <location>
        <begin position="59"/>
        <end position="77"/>
    </location>
</feature>
<name>A0A2M9G6Y7_9PROT</name>
<dbReference type="Pfam" id="PF13709">
    <property type="entry name" value="DUF4159"/>
    <property type="match status" value="1"/>
</dbReference>
<evidence type="ECO:0000256" key="1">
    <source>
        <dbReference type="SAM" id="Phobius"/>
    </source>
</evidence>
<dbReference type="InterPro" id="IPR025297">
    <property type="entry name" value="DUF4159"/>
</dbReference>
<proteinExistence type="predicted"/>
<comment type="caution">
    <text evidence="4">The sequence shown here is derived from an EMBL/GenBank/DDBJ whole genome shotgun (WGS) entry which is preliminary data.</text>
</comment>
<dbReference type="Gene3D" id="3.40.50.12140">
    <property type="entry name" value="Domain of unknown function DUF4159"/>
    <property type="match status" value="1"/>
</dbReference>